<name>A0A8T1R681_CARIL</name>
<comment type="caution">
    <text evidence="1">The sequence shown here is derived from an EMBL/GenBank/DDBJ whole genome shotgun (WGS) entry which is preliminary data.</text>
</comment>
<proteinExistence type="predicted"/>
<protein>
    <submittedName>
        <fullName evidence="1">Uncharacterized protein</fullName>
    </submittedName>
</protein>
<dbReference type="AlphaFoldDB" id="A0A8T1R681"/>
<evidence type="ECO:0000313" key="2">
    <source>
        <dbReference type="Proteomes" id="UP000811609"/>
    </source>
</evidence>
<evidence type="ECO:0000313" key="1">
    <source>
        <dbReference type="EMBL" id="KAG6662376.1"/>
    </source>
</evidence>
<dbReference type="Proteomes" id="UP000811609">
    <property type="component" value="Chromosome 3"/>
</dbReference>
<keyword evidence="2" id="KW-1185">Reference proteome</keyword>
<reference evidence="1" key="1">
    <citation type="submission" date="2020-12" db="EMBL/GenBank/DDBJ databases">
        <title>WGS assembly of Carya illinoinensis cv. Pawnee.</title>
        <authorList>
            <person name="Platts A."/>
            <person name="Shu S."/>
            <person name="Wright S."/>
            <person name="Barry K."/>
            <person name="Edger P."/>
            <person name="Pires J.C."/>
            <person name="Schmutz J."/>
        </authorList>
    </citation>
    <scope>NUCLEOTIDE SEQUENCE</scope>
    <source>
        <tissue evidence="1">Leaf</tissue>
    </source>
</reference>
<organism evidence="1 2">
    <name type="scientific">Carya illinoinensis</name>
    <name type="common">Pecan</name>
    <dbReference type="NCBI Taxonomy" id="32201"/>
    <lineage>
        <taxon>Eukaryota</taxon>
        <taxon>Viridiplantae</taxon>
        <taxon>Streptophyta</taxon>
        <taxon>Embryophyta</taxon>
        <taxon>Tracheophyta</taxon>
        <taxon>Spermatophyta</taxon>
        <taxon>Magnoliopsida</taxon>
        <taxon>eudicotyledons</taxon>
        <taxon>Gunneridae</taxon>
        <taxon>Pentapetalae</taxon>
        <taxon>rosids</taxon>
        <taxon>fabids</taxon>
        <taxon>Fagales</taxon>
        <taxon>Juglandaceae</taxon>
        <taxon>Carya</taxon>
    </lineage>
</organism>
<dbReference type="EMBL" id="CM031811">
    <property type="protein sequence ID" value="KAG6662376.1"/>
    <property type="molecule type" value="Genomic_DNA"/>
</dbReference>
<gene>
    <name evidence="1" type="ORF">CIPAW_03G237800</name>
</gene>
<sequence>MFASSCLRFVLHGKVDELKLMVSTMLIIKGQAIIFGDRSRT</sequence>
<accession>A0A8T1R681</accession>